<feature type="domain" description="Solute-binding protein family 5" evidence="4">
    <location>
        <begin position="68"/>
        <end position="436"/>
    </location>
</feature>
<accession>A0ABX2EJF8</accession>
<dbReference type="InterPro" id="IPR039424">
    <property type="entry name" value="SBP_5"/>
</dbReference>
<dbReference type="SUPFAM" id="SSF53850">
    <property type="entry name" value="Periplasmic binding protein-like II"/>
    <property type="match status" value="1"/>
</dbReference>
<evidence type="ECO:0000256" key="2">
    <source>
        <dbReference type="ARBA" id="ARBA00022729"/>
    </source>
</evidence>
<reference evidence="5 6" key="1">
    <citation type="submission" date="2020-05" db="EMBL/GenBank/DDBJ databases">
        <title>Aquincola sp. isolate from soil.</title>
        <authorList>
            <person name="Han J."/>
            <person name="Kim D.-U."/>
        </authorList>
    </citation>
    <scope>NUCLEOTIDE SEQUENCE [LARGE SCALE GENOMIC DNA]</scope>
    <source>
        <strain evidence="5 6">S2</strain>
    </source>
</reference>
<feature type="signal peptide" evidence="3">
    <location>
        <begin position="1"/>
        <end position="24"/>
    </location>
</feature>
<dbReference type="Gene3D" id="3.90.76.10">
    <property type="entry name" value="Dipeptide-binding Protein, Domain 1"/>
    <property type="match status" value="1"/>
</dbReference>
<dbReference type="Gene3D" id="3.40.190.10">
    <property type="entry name" value="Periplasmic binding protein-like II"/>
    <property type="match status" value="1"/>
</dbReference>
<dbReference type="InterPro" id="IPR000914">
    <property type="entry name" value="SBP_5_dom"/>
</dbReference>
<gene>
    <name evidence="5" type="ORF">HLB44_17480</name>
</gene>
<proteinExistence type="inferred from homology"/>
<dbReference type="RefSeq" id="WP_173124835.1">
    <property type="nucleotide sequence ID" value="NZ_JABRWJ010000005.1"/>
</dbReference>
<comment type="similarity">
    <text evidence="1">Belongs to the bacterial solute-binding protein 5 family.</text>
</comment>
<dbReference type="EMBL" id="JABRWJ010000005">
    <property type="protein sequence ID" value="NRF68787.1"/>
    <property type="molecule type" value="Genomic_DNA"/>
</dbReference>
<dbReference type="Gene3D" id="3.10.105.10">
    <property type="entry name" value="Dipeptide-binding Protein, Domain 3"/>
    <property type="match status" value="1"/>
</dbReference>
<evidence type="ECO:0000256" key="3">
    <source>
        <dbReference type="SAM" id="SignalP"/>
    </source>
</evidence>
<name>A0ABX2EJF8_9BURK</name>
<dbReference type="PANTHER" id="PTHR30290">
    <property type="entry name" value="PERIPLASMIC BINDING COMPONENT OF ABC TRANSPORTER"/>
    <property type="match status" value="1"/>
</dbReference>
<sequence>MKMPKVLTLIAAALLAAAAVPAQAQLLRARLNADIRSTDPGVNRDATTDAVMLHLVEGLVALKEDTSVGPLLAQKVEVSKDGKTYTFKLRDGLRFHNGAPLVADDVVWSWRRFLTPATNWRCLNEFDGRGITKILAVEAPDPKTVVFQLDKPSALFLAMMARADCGGSGIVHRASVGPDGKWIAPIGTGPFKLGEWKRGQYIELQRFDPYASRNEPRDGNTGGKKAEIERLRFMVIPDGAAAKAALISGQVELVNDVDVADLGEIAASPLLAVDKAETMSLSAILLQTRDPLLKDVRIRRAMALAIDHPALVRGVSNALARRNNSAIPATSPYYSAAQAQGFTHDLAQAKKLLAEAGYAGQPIKLMANKRYGAMFDVAVLAQSMLQQAGMKVELEVLDWATQLDRYTKGNYQAMSFSYSARLDPSLNFEMFTGPKDTQPRKVWDSAEAQAALNASMETIDKTKRQALFDELHKRLLDEVPLIVLYNGLEITAHSKRMQGYKNWALAQPRLWNVKLAAR</sequence>
<dbReference type="Pfam" id="PF00496">
    <property type="entry name" value="SBP_bac_5"/>
    <property type="match status" value="1"/>
</dbReference>
<feature type="chain" id="PRO_5046129067" evidence="3">
    <location>
        <begin position="25"/>
        <end position="518"/>
    </location>
</feature>
<dbReference type="Proteomes" id="UP000737171">
    <property type="component" value="Unassembled WGS sequence"/>
</dbReference>
<evidence type="ECO:0000259" key="4">
    <source>
        <dbReference type="Pfam" id="PF00496"/>
    </source>
</evidence>
<evidence type="ECO:0000313" key="5">
    <source>
        <dbReference type="EMBL" id="NRF68787.1"/>
    </source>
</evidence>
<dbReference type="PANTHER" id="PTHR30290:SF38">
    <property type="entry name" value="D,D-DIPEPTIDE-BINDING PERIPLASMIC PROTEIN DDPA-RELATED"/>
    <property type="match status" value="1"/>
</dbReference>
<keyword evidence="6" id="KW-1185">Reference proteome</keyword>
<protein>
    <submittedName>
        <fullName evidence="5">ABC transporter substrate-binding protein</fullName>
    </submittedName>
</protein>
<comment type="caution">
    <text evidence="5">The sequence shown here is derived from an EMBL/GenBank/DDBJ whole genome shotgun (WGS) entry which is preliminary data.</text>
</comment>
<dbReference type="PIRSF" id="PIRSF002741">
    <property type="entry name" value="MppA"/>
    <property type="match status" value="1"/>
</dbReference>
<evidence type="ECO:0000256" key="1">
    <source>
        <dbReference type="ARBA" id="ARBA00005695"/>
    </source>
</evidence>
<dbReference type="InterPro" id="IPR030678">
    <property type="entry name" value="Peptide/Ni-bd"/>
</dbReference>
<keyword evidence="2 3" id="KW-0732">Signal</keyword>
<evidence type="ECO:0000313" key="6">
    <source>
        <dbReference type="Proteomes" id="UP000737171"/>
    </source>
</evidence>
<organism evidence="5 6">
    <name type="scientific">Pseudaquabacterium terrae</name>
    <dbReference type="NCBI Taxonomy" id="2732868"/>
    <lineage>
        <taxon>Bacteria</taxon>
        <taxon>Pseudomonadati</taxon>
        <taxon>Pseudomonadota</taxon>
        <taxon>Betaproteobacteria</taxon>
        <taxon>Burkholderiales</taxon>
        <taxon>Sphaerotilaceae</taxon>
        <taxon>Pseudaquabacterium</taxon>
    </lineage>
</organism>